<reference evidence="1 2" key="1">
    <citation type="submission" date="2012-05" db="EMBL/GenBank/DDBJ databases">
        <title>Recombination and specialization in a pathogen metapopulation.</title>
        <authorList>
            <person name="Gardiner A."/>
            <person name="Kemen E."/>
            <person name="Schultz-Larsen T."/>
            <person name="MacLean D."/>
            <person name="Van Oosterhout C."/>
            <person name="Jones J.D.G."/>
        </authorList>
    </citation>
    <scope>NUCLEOTIDE SEQUENCE [LARGE SCALE GENOMIC DNA]</scope>
    <source>
        <strain evidence="1 2">Ac Nc2</strain>
    </source>
</reference>
<dbReference type="EMBL" id="CAIX01000254">
    <property type="protein sequence ID" value="CCI48888.1"/>
    <property type="molecule type" value="Genomic_DNA"/>
</dbReference>
<keyword evidence="2" id="KW-1185">Reference proteome</keyword>
<dbReference type="Proteomes" id="UP000053237">
    <property type="component" value="Unassembled WGS sequence"/>
</dbReference>
<evidence type="ECO:0000313" key="2">
    <source>
        <dbReference type="Proteomes" id="UP000053237"/>
    </source>
</evidence>
<dbReference type="AlphaFoldDB" id="A0A024GRB3"/>
<organism evidence="1 2">
    <name type="scientific">Albugo candida</name>
    <dbReference type="NCBI Taxonomy" id="65357"/>
    <lineage>
        <taxon>Eukaryota</taxon>
        <taxon>Sar</taxon>
        <taxon>Stramenopiles</taxon>
        <taxon>Oomycota</taxon>
        <taxon>Peronosporomycetes</taxon>
        <taxon>Albuginales</taxon>
        <taxon>Albuginaceae</taxon>
        <taxon>Albugo</taxon>
    </lineage>
</organism>
<gene>
    <name evidence="1" type="ORF">BN9_100970</name>
</gene>
<name>A0A024GRB3_9STRA</name>
<sequence>MSTSCLARKAMSPIVPFRQLPVPDNPIFENQLSLIALSSRYNSRHIFYSRCIFMCALESSGVISQAMPYPCPSSRPVSRPIEVTDPYTPRKCIFKDLDNDTL</sequence>
<protein>
    <submittedName>
        <fullName evidence="1">Uncharacterized protein</fullName>
    </submittedName>
</protein>
<comment type="caution">
    <text evidence="1">The sequence shown here is derived from an EMBL/GenBank/DDBJ whole genome shotgun (WGS) entry which is preliminary data.</text>
</comment>
<proteinExistence type="predicted"/>
<accession>A0A024GRB3</accession>
<evidence type="ECO:0000313" key="1">
    <source>
        <dbReference type="EMBL" id="CCI48888.1"/>
    </source>
</evidence>
<dbReference type="InParanoid" id="A0A024GRB3"/>